<protein>
    <submittedName>
        <fullName evidence="1">Uncharacterized protein</fullName>
    </submittedName>
</protein>
<dbReference type="RefSeq" id="WP_307280079.1">
    <property type="nucleotide sequence ID" value="NZ_JAUSVX010000013.1"/>
</dbReference>
<dbReference type="Proteomes" id="UP001242480">
    <property type="component" value="Unassembled WGS sequence"/>
</dbReference>
<keyword evidence="2" id="KW-1185">Reference proteome</keyword>
<proteinExistence type="predicted"/>
<accession>A0ABU0JES3</accession>
<sequence length="103" mass="11404">MADVIAEVAAERRRQVAKGSTAEHDDGHSCGEIALAAALYAIPYDNSLVTQDSFIELQIALEIGSRWTLKPEPDKRRRLVMAAAMIIAEIERLDRAASRNMPR</sequence>
<evidence type="ECO:0000313" key="2">
    <source>
        <dbReference type="Proteomes" id="UP001242480"/>
    </source>
</evidence>
<evidence type="ECO:0000313" key="1">
    <source>
        <dbReference type="EMBL" id="MDQ0472779.1"/>
    </source>
</evidence>
<gene>
    <name evidence="1" type="ORF">QO011_005809</name>
</gene>
<reference evidence="1 2" key="1">
    <citation type="submission" date="2023-07" db="EMBL/GenBank/DDBJ databases">
        <title>Genomic Encyclopedia of Type Strains, Phase IV (KMG-IV): sequencing the most valuable type-strain genomes for metagenomic binning, comparative biology and taxonomic classification.</title>
        <authorList>
            <person name="Goeker M."/>
        </authorList>
    </citation>
    <scope>NUCLEOTIDE SEQUENCE [LARGE SCALE GENOMIC DNA]</scope>
    <source>
        <strain evidence="1 2">DSM 19619</strain>
    </source>
</reference>
<name>A0ABU0JES3_9HYPH</name>
<organism evidence="1 2">
    <name type="scientific">Labrys wisconsinensis</name>
    <dbReference type="NCBI Taxonomy" id="425677"/>
    <lineage>
        <taxon>Bacteria</taxon>
        <taxon>Pseudomonadati</taxon>
        <taxon>Pseudomonadota</taxon>
        <taxon>Alphaproteobacteria</taxon>
        <taxon>Hyphomicrobiales</taxon>
        <taxon>Xanthobacteraceae</taxon>
        <taxon>Labrys</taxon>
    </lineage>
</organism>
<comment type="caution">
    <text evidence="1">The sequence shown here is derived from an EMBL/GenBank/DDBJ whole genome shotgun (WGS) entry which is preliminary data.</text>
</comment>
<dbReference type="EMBL" id="JAUSVX010000013">
    <property type="protein sequence ID" value="MDQ0472779.1"/>
    <property type="molecule type" value="Genomic_DNA"/>
</dbReference>